<name>I9W7W2_HELPX</name>
<protein>
    <submittedName>
        <fullName evidence="1">Uncharacterized protein</fullName>
    </submittedName>
</protein>
<gene>
    <name evidence="1" type="ORF">HPHPP4_1171</name>
</gene>
<dbReference type="AlphaFoldDB" id="I9W7W2"/>
<accession>I9W7W2</accession>
<dbReference type="EMBL" id="AKPL01000003">
    <property type="protein sequence ID" value="EJC02077.1"/>
    <property type="molecule type" value="Genomic_DNA"/>
</dbReference>
<evidence type="ECO:0000313" key="2">
    <source>
        <dbReference type="Proteomes" id="UP000004561"/>
    </source>
</evidence>
<sequence>MKNINLIKHFRNVENIKKKRLACSKAKKRALECLKNKGYRDFIAKVKNKTQSDDAIVENLELSYLNAGIHGLAHVE</sequence>
<dbReference type="PATRIC" id="fig|992075.3.peg.1146"/>
<dbReference type="RefSeq" id="WP_000789964.1">
    <property type="nucleotide sequence ID" value="NZ_AKPL01000003.1"/>
</dbReference>
<proteinExistence type="predicted"/>
<reference evidence="1 2" key="1">
    <citation type="journal article" date="2013" name="Pathog. Dis.">
        <title>Genome sequences of 65 Helicobacter pylori strains isolated from asymptomatic individuals and patients with gastric cancer, peptic ulcer disease, or gastritis.</title>
        <authorList>
            <person name="Blanchard T.G."/>
            <person name="Czinn S.J."/>
            <person name="Correa P."/>
            <person name="Nakazawa T."/>
            <person name="Keelan M."/>
            <person name="Morningstar L."/>
            <person name="Santana-Cruz I."/>
            <person name="Maroo A."/>
            <person name="McCracken C."/>
            <person name="Shefchek K."/>
            <person name="Daugherty S."/>
            <person name="Song Y."/>
            <person name="Fraser C.M."/>
            <person name="Fricke W.F."/>
        </authorList>
    </citation>
    <scope>NUCLEOTIDE SEQUENCE [LARGE SCALE GENOMIC DNA]</scope>
    <source>
        <strain evidence="1 2">Hp P-4</strain>
    </source>
</reference>
<dbReference type="Proteomes" id="UP000004561">
    <property type="component" value="Unassembled WGS sequence"/>
</dbReference>
<comment type="caution">
    <text evidence="1">The sequence shown here is derived from an EMBL/GenBank/DDBJ whole genome shotgun (WGS) entry which is preliminary data.</text>
</comment>
<organism evidence="1 2">
    <name type="scientific">Helicobacter pylori Hp P-4</name>
    <dbReference type="NCBI Taxonomy" id="992075"/>
    <lineage>
        <taxon>Bacteria</taxon>
        <taxon>Pseudomonadati</taxon>
        <taxon>Campylobacterota</taxon>
        <taxon>Epsilonproteobacteria</taxon>
        <taxon>Campylobacterales</taxon>
        <taxon>Helicobacteraceae</taxon>
        <taxon>Helicobacter</taxon>
    </lineage>
</organism>
<evidence type="ECO:0000313" key="1">
    <source>
        <dbReference type="EMBL" id="EJC02077.1"/>
    </source>
</evidence>